<gene>
    <name evidence="2" type="ORF">FA014_10965</name>
</gene>
<keyword evidence="1" id="KW-0472">Membrane</keyword>
<evidence type="ECO:0000256" key="1">
    <source>
        <dbReference type="SAM" id="Phobius"/>
    </source>
</evidence>
<organism evidence="2 3">
    <name type="scientific">Cellulomonas hominis</name>
    <dbReference type="NCBI Taxonomy" id="156981"/>
    <lineage>
        <taxon>Bacteria</taxon>
        <taxon>Bacillati</taxon>
        <taxon>Actinomycetota</taxon>
        <taxon>Actinomycetes</taxon>
        <taxon>Micrococcales</taxon>
        <taxon>Cellulomonadaceae</taxon>
        <taxon>Cellulomonas</taxon>
    </lineage>
</organism>
<accession>A0A7Z8JYH1</accession>
<comment type="caution">
    <text evidence="2">The sequence shown here is derived from an EMBL/GenBank/DDBJ whole genome shotgun (WGS) entry which is preliminary data.</text>
</comment>
<proteinExistence type="predicted"/>
<name>A0A7Z8JYH1_9CELL</name>
<keyword evidence="1" id="KW-0812">Transmembrane</keyword>
<reference evidence="2 3" key="1">
    <citation type="submission" date="2019-05" db="EMBL/GenBank/DDBJ databases">
        <title>Genome sequence of Cellulomonas hominis strain CS1.</title>
        <authorList>
            <person name="Belmont J."/>
            <person name="Maclea K.S."/>
        </authorList>
    </citation>
    <scope>NUCLEOTIDE SEQUENCE [LARGE SCALE GENOMIC DNA]</scope>
    <source>
        <strain evidence="2 3">CS1</strain>
    </source>
</reference>
<evidence type="ECO:0000313" key="2">
    <source>
        <dbReference type="EMBL" id="TKR23491.1"/>
    </source>
</evidence>
<feature type="transmembrane region" description="Helical" evidence="1">
    <location>
        <begin position="6"/>
        <end position="26"/>
    </location>
</feature>
<dbReference type="EMBL" id="SZYE01000080">
    <property type="protein sequence ID" value="TKR23491.1"/>
    <property type="molecule type" value="Genomic_DNA"/>
</dbReference>
<dbReference type="AlphaFoldDB" id="A0A7Z8JYH1"/>
<sequence>MTVTTFLLAATAILVLNVVVGAARVLRGPTTRDRTCALLLISTTGTAALVVLAHAADVPALRDAALALVALAAVVVVVRVAAERGRS</sequence>
<feature type="transmembrane region" description="Helical" evidence="1">
    <location>
        <begin position="64"/>
        <end position="82"/>
    </location>
</feature>
<feature type="transmembrane region" description="Helical" evidence="1">
    <location>
        <begin position="38"/>
        <end position="58"/>
    </location>
</feature>
<protein>
    <recommendedName>
        <fullName evidence="4">Cation:proton antiporter</fullName>
    </recommendedName>
</protein>
<dbReference type="Proteomes" id="UP000308121">
    <property type="component" value="Unassembled WGS sequence"/>
</dbReference>
<evidence type="ECO:0008006" key="4">
    <source>
        <dbReference type="Google" id="ProtNLM"/>
    </source>
</evidence>
<keyword evidence="1" id="KW-1133">Transmembrane helix</keyword>
<evidence type="ECO:0000313" key="3">
    <source>
        <dbReference type="Proteomes" id="UP000308121"/>
    </source>
</evidence>